<dbReference type="InterPro" id="IPR036291">
    <property type="entry name" value="NAD(P)-bd_dom_sf"/>
</dbReference>
<feature type="domain" description="GFO/IDH/MocA-like oxidoreductase" evidence="2">
    <location>
        <begin position="130"/>
        <end position="255"/>
    </location>
</feature>
<reference evidence="3 4" key="1">
    <citation type="submission" date="2021-02" db="EMBL/GenBank/DDBJ databases">
        <title>Activity-based single-cell genomes from oceanic crustal fluid captures similar information to metagenomic and metatranscriptomic surveys with orders of magnitude less sampling.</title>
        <authorList>
            <person name="D'Angelo T.S."/>
            <person name="Orcutt B.N."/>
        </authorList>
    </citation>
    <scope>NUCLEOTIDE SEQUENCE [LARGE SCALE GENOMIC DNA]</scope>
    <source>
        <strain evidence="3">AH-315-G07</strain>
    </source>
</reference>
<gene>
    <name evidence="3" type="ORF">JYU14_01900</name>
</gene>
<protein>
    <submittedName>
        <fullName evidence="3">Gfo/Idh/MocA family oxidoreductase</fullName>
    </submittedName>
</protein>
<comment type="caution">
    <text evidence="3">The sequence shown here is derived from an EMBL/GenBank/DDBJ whole genome shotgun (WGS) entry which is preliminary data.</text>
</comment>
<name>A0ABS3AT45_9BACT</name>
<dbReference type="SUPFAM" id="SSF51735">
    <property type="entry name" value="NAD(P)-binding Rossmann-fold domains"/>
    <property type="match status" value="1"/>
</dbReference>
<dbReference type="InterPro" id="IPR000683">
    <property type="entry name" value="Gfo/Idh/MocA-like_OxRdtase_N"/>
</dbReference>
<sequence>MKTVRFAIVGCGRIAQRHAHHIIEHSFASLDATFDIKEEAAKQLAAGSSAKPFSSFSDLLKDPSIDIVNICTPNGTHHELATQSLKAGKHVLIEKPMAITKEECEDIISTAFSCDKKVFVVKQNRYNPPVQALKELVDEGRLGRLYFVSVNCFWNRNDQYYLSSDWKGTRLLDGGTLYTQFSHFVDVLYYLFGDIVSPKGVIKNVSHADLIEFEDTGSFVFHFKNGALGNFNYTTSSYKQNMEGSLTVFAEKGTIKIGGKYLNTIDYQLLEDFVIEDLPQSNPSNDYGYYEGSMSNHDRVIDNAVRALNGSEKIMTNAFDGMKVVEIIEKMYEAAGYSPRRSIGTGSQQQEAVVQ</sequence>
<dbReference type="SUPFAM" id="SSF55347">
    <property type="entry name" value="Glyceraldehyde-3-phosphate dehydrogenase-like, C-terminal domain"/>
    <property type="match status" value="1"/>
</dbReference>
<dbReference type="Gene3D" id="3.30.360.10">
    <property type="entry name" value="Dihydrodipicolinate Reductase, domain 2"/>
    <property type="match status" value="1"/>
</dbReference>
<keyword evidence="4" id="KW-1185">Reference proteome</keyword>
<accession>A0ABS3AT45</accession>
<feature type="domain" description="Gfo/Idh/MocA-like oxidoreductase N-terminal" evidence="1">
    <location>
        <begin position="4"/>
        <end position="120"/>
    </location>
</feature>
<evidence type="ECO:0000313" key="3">
    <source>
        <dbReference type="EMBL" id="MBN4066818.1"/>
    </source>
</evidence>
<dbReference type="PANTHER" id="PTHR43249:SF1">
    <property type="entry name" value="D-GLUCOSIDE 3-DEHYDROGENASE"/>
    <property type="match status" value="1"/>
</dbReference>
<dbReference type="Pfam" id="PF22725">
    <property type="entry name" value="GFO_IDH_MocA_C3"/>
    <property type="match status" value="1"/>
</dbReference>
<dbReference type="InterPro" id="IPR052515">
    <property type="entry name" value="Gfo/Idh/MocA_Oxidoreductase"/>
</dbReference>
<evidence type="ECO:0000313" key="4">
    <source>
        <dbReference type="Proteomes" id="UP000722121"/>
    </source>
</evidence>
<dbReference type="Proteomes" id="UP000722121">
    <property type="component" value="Unassembled WGS sequence"/>
</dbReference>
<proteinExistence type="predicted"/>
<dbReference type="PANTHER" id="PTHR43249">
    <property type="entry name" value="UDP-N-ACETYL-2-AMINO-2-DEOXY-D-GLUCURONATE OXIDASE"/>
    <property type="match status" value="1"/>
</dbReference>
<evidence type="ECO:0000259" key="1">
    <source>
        <dbReference type="Pfam" id="PF01408"/>
    </source>
</evidence>
<evidence type="ECO:0000259" key="2">
    <source>
        <dbReference type="Pfam" id="PF22725"/>
    </source>
</evidence>
<dbReference type="Pfam" id="PF01408">
    <property type="entry name" value="GFO_IDH_MocA"/>
    <property type="match status" value="1"/>
</dbReference>
<dbReference type="Gene3D" id="3.40.50.720">
    <property type="entry name" value="NAD(P)-binding Rossmann-like Domain"/>
    <property type="match status" value="1"/>
</dbReference>
<dbReference type="InterPro" id="IPR055170">
    <property type="entry name" value="GFO_IDH_MocA-like_dom"/>
</dbReference>
<dbReference type="EMBL" id="JAFITR010000027">
    <property type="protein sequence ID" value="MBN4066818.1"/>
    <property type="molecule type" value="Genomic_DNA"/>
</dbReference>
<organism evidence="3 4">
    <name type="scientific">Simkania negevensis</name>
    <dbReference type="NCBI Taxonomy" id="83561"/>
    <lineage>
        <taxon>Bacteria</taxon>
        <taxon>Pseudomonadati</taxon>
        <taxon>Chlamydiota</taxon>
        <taxon>Chlamydiia</taxon>
        <taxon>Parachlamydiales</taxon>
        <taxon>Simkaniaceae</taxon>
        <taxon>Simkania</taxon>
    </lineage>
</organism>